<sequence length="330" mass="38652">MTYEQYIDNINGVDSKHEDEITLGVSNFNLGLYADSLVQFDCILENSPSNLTALIFRRTYLKLGIFDNAFSDSNTILKIVPTNTEAFILQFSKVLEINQNDSYALVLRRQVYVKIQNYNEVFLDFGKSSEIKQNNTDVSLLSEETRKMIKTLLFRGETYYSLEQYDKSLSNFCRVLEIDPYNSVVLSFCCMLYYLLEKYSYFELGHYNKAFIDLKKKVRKRNNRFVRDFKTSTTILTLRGGVYFYLDQYNNSLKDLNEILEMDQNNATTIFLRGESYFHLVYLKLEEYDKALSDSNNVLNIEPAALILRGKAYYSLRKYNQAFEEFSKAI</sequence>
<dbReference type="InterPro" id="IPR011990">
    <property type="entry name" value="TPR-like_helical_dom_sf"/>
</dbReference>
<name>A0A9N8W6N9_9GLOM</name>
<dbReference type="InterPro" id="IPR019734">
    <property type="entry name" value="TPR_rpt"/>
</dbReference>
<protein>
    <submittedName>
        <fullName evidence="4">7084_t:CDS:1</fullName>
    </submittedName>
</protein>
<dbReference type="EMBL" id="CAJVPY010000544">
    <property type="protein sequence ID" value="CAG8479173.1"/>
    <property type="molecule type" value="Genomic_DNA"/>
</dbReference>
<dbReference type="InterPro" id="IPR050498">
    <property type="entry name" value="Ycf3"/>
</dbReference>
<dbReference type="Pfam" id="PF13181">
    <property type="entry name" value="TPR_8"/>
    <property type="match status" value="1"/>
</dbReference>
<dbReference type="Proteomes" id="UP000789405">
    <property type="component" value="Unassembled WGS sequence"/>
</dbReference>
<gene>
    <name evidence="4" type="ORF">DERYTH_LOCUS1836</name>
</gene>
<feature type="repeat" description="TPR" evidence="3">
    <location>
        <begin position="233"/>
        <end position="266"/>
    </location>
</feature>
<dbReference type="SUPFAM" id="SSF48452">
    <property type="entry name" value="TPR-like"/>
    <property type="match status" value="2"/>
</dbReference>
<accession>A0A9N8W6N9</accession>
<dbReference type="SMART" id="SM00028">
    <property type="entry name" value="TPR"/>
    <property type="match status" value="5"/>
</dbReference>
<evidence type="ECO:0000313" key="4">
    <source>
        <dbReference type="EMBL" id="CAG8479173.1"/>
    </source>
</evidence>
<evidence type="ECO:0000256" key="2">
    <source>
        <dbReference type="ARBA" id="ARBA00022803"/>
    </source>
</evidence>
<proteinExistence type="predicted"/>
<evidence type="ECO:0000256" key="1">
    <source>
        <dbReference type="ARBA" id="ARBA00022737"/>
    </source>
</evidence>
<feature type="repeat" description="TPR" evidence="3">
    <location>
        <begin position="149"/>
        <end position="182"/>
    </location>
</feature>
<reference evidence="4" key="1">
    <citation type="submission" date="2021-06" db="EMBL/GenBank/DDBJ databases">
        <authorList>
            <person name="Kallberg Y."/>
            <person name="Tangrot J."/>
            <person name="Rosling A."/>
        </authorList>
    </citation>
    <scope>NUCLEOTIDE SEQUENCE</scope>
    <source>
        <strain evidence="4">MA453B</strain>
    </source>
</reference>
<comment type="caution">
    <text evidence="4">The sequence shown here is derived from an EMBL/GenBank/DDBJ whole genome shotgun (WGS) entry which is preliminary data.</text>
</comment>
<keyword evidence="5" id="KW-1185">Reference proteome</keyword>
<evidence type="ECO:0000256" key="3">
    <source>
        <dbReference type="PROSITE-ProRule" id="PRU00339"/>
    </source>
</evidence>
<dbReference type="Gene3D" id="1.25.40.10">
    <property type="entry name" value="Tetratricopeptide repeat domain"/>
    <property type="match status" value="4"/>
</dbReference>
<organism evidence="4 5">
    <name type="scientific">Dentiscutata erythropus</name>
    <dbReference type="NCBI Taxonomy" id="1348616"/>
    <lineage>
        <taxon>Eukaryota</taxon>
        <taxon>Fungi</taxon>
        <taxon>Fungi incertae sedis</taxon>
        <taxon>Mucoromycota</taxon>
        <taxon>Glomeromycotina</taxon>
        <taxon>Glomeromycetes</taxon>
        <taxon>Diversisporales</taxon>
        <taxon>Gigasporaceae</taxon>
        <taxon>Dentiscutata</taxon>
    </lineage>
</organism>
<dbReference type="PROSITE" id="PS50005">
    <property type="entry name" value="TPR"/>
    <property type="match status" value="2"/>
</dbReference>
<keyword evidence="2 3" id="KW-0802">TPR repeat</keyword>
<evidence type="ECO:0000313" key="5">
    <source>
        <dbReference type="Proteomes" id="UP000789405"/>
    </source>
</evidence>
<dbReference type="OrthoDB" id="1926212at2759"/>
<keyword evidence="1" id="KW-0677">Repeat</keyword>
<dbReference type="PANTHER" id="PTHR44858">
    <property type="entry name" value="TETRATRICOPEPTIDE REPEAT PROTEIN 6"/>
    <property type="match status" value="1"/>
</dbReference>
<dbReference type="AlphaFoldDB" id="A0A9N8W6N9"/>
<dbReference type="PROSITE" id="PS50293">
    <property type="entry name" value="TPR_REGION"/>
    <property type="match status" value="1"/>
</dbReference>
<dbReference type="PANTHER" id="PTHR44858:SF1">
    <property type="entry name" value="UDP-N-ACETYLGLUCOSAMINE--PEPTIDE N-ACETYLGLUCOSAMINYLTRANSFERASE SPINDLY-RELATED"/>
    <property type="match status" value="1"/>
</dbReference>